<evidence type="ECO:0000259" key="7">
    <source>
        <dbReference type="Pfam" id="PF00248"/>
    </source>
</evidence>
<dbReference type="AlphaFoldDB" id="A0A922STT7"/>
<feature type="domain" description="NADP-dependent oxidoreductase" evidence="7">
    <location>
        <begin position="142"/>
        <end position="426"/>
    </location>
</feature>
<evidence type="ECO:0000313" key="8">
    <source>
        <dbReference type="EMBL" id="KAI1511934.1"/>
    </source>
</evidence>
<dbReference type="EMBL" id="NRDI02000012">
    <property type="protein sequence ID" value="KAI1511934.1"/>
    <property type="molecule type" value="Genomic_DNA"/>
</dbReference>
<dbReference type="GO" id="GO:0032866">
    <property type="term" value="F:D-xylose reductase (NADPH) activity"/>
    <property type="evidence" value="ECO:0007669"/>
    <property type="project" value="InterPro"/>
</dbReference>
<dbReference type="PRINTS" id="PR00069">
    <property type="entry name" value="ALDKETRDTASE"/>
</dbReference>
<dbReference type="FunFam" id="3.20.20.100:FF:000007">
    <property type="entry name" value="NAD(P)H-dependent D-xylose reductase xyl1"/>
    <property type="match status" value="1"/>
</dbReference>
<proteinExistence type="inferred from homology"/>
<comment type="pathway">
    <text evidence="1">Carbohydrate metabolism; D-xylose degradation.</text>
</comment>
<dbReference type="PROSITE" id="PS00062">
    <property type="entry name" value="ALDOKETO_REDUCTASE_2"/>
    <property type="match status" value="1"/>
</dbReference>
<dbReference type="InterPro" id="IPR020471">
    <property type="entry name" value="AKR"/>
</dbReference>
<organism evidence="8 9">
    <name type="scientific">Pyrenophora tritici-repentis</name>
    <dbReference type="NCBI Taxonomy" id="45151"/>
    <lineage>
        <taxon>Eukaryota</taxon>
        <taxon>Fungi</taxon>
        <taxon>Dikarya</taxon>
        <taxon>Ascomycota</taxon>
        <taxon>Pezizomycotina</taxon>
        <taxon>Dothideomycetes</taxon>
        <taxon>Pleosporomycetidae</taxon>
        <taxon>Pleosporales</taxon>
        <taxon>Pleosporineae</taxon>
        <taxon>Pleosporaceae</taxon>
        <taxon>Pyrenophora</taxon>
    </lineage>
</organism>
<dbReference type="OrthoDB" id="416253at2759"/>
<evidence type="ECO:0000256" key="2">
    <source>
        <dbReference type="ARBA" id="ARBA00007905"/>
    </source>
</evidence>
<dbReference type="Proteomes" id="UP000249757">
    <property type="component" value="Unassembled WGS sequence"/>
</dbReference>
<dbReference type="InterPro" id="IPR018170">
    <property type="entry name" value="Aldo/ket_reductase_CS"/>
</dbReference>
<reference evidence="9" key="1">
    <citation type="journal article" date="2022" name="Microb. Genom.">
        <title>A global pangenome for the wheat fungal pathogen Pyrenophora tritici-repentis and prediction of effector protein structural homology.</title>
        <authorList>
            <person name="Moolhuijzen P.M."/>
            <person name="See P.T."/>
            <person name="Shi G."/>
            <person name="Powell H.R."/>
            <person name="Cockram J."/>
            <person name="Jorgensen L.N."/>
            <person name="Benslimane H."/>
            <person name="Strelkov S.E."/>
            <person name="Turner J."/>
            <person name="Liu Z."/>
            <person name="Moffat C.S."/>
        </authorList>
    </citation>
    <scope>NUCLEOTIDE SEQUENCE [LARGE SCALE GENOMIC DNA]</scope>
</reference>
<accession>A0A922STT7</accession>
<dbReference type="PROSITE" id="PS00063">
    <property type="entry name" value="ALDOKETO_REDUCTASE_3"/>
    <property type="match status" value="1"/>
</dbReference>
<keyword evidence="4" id="KW-0560">Oxidoreductase</keyword>
<dbReference type="Gene3D" id="3.20.20.100">
    <property type="entry name" value="NADP-dependent oxidoreductase domain"/>
    <property type="match status" value="1"/>
</dbReference>
<dbReference type="CDD" id="cd19115">
    <property type="entry name" value="AKR_AKR2D1"/>
    <property type="match status" value="1"/>
</dbReference>
<dbReference type="SUPFAM" id="SSF51430">
    <property type="entry name" value="NAD(P)-linked oxidoreductase"/>
    <property type="match status" value="1"/>
</dbReference>
<evidence type="ECO:0000256" key="5">
    <source>
        <dbReference type="ARBA" id="ARBA00023027"/>
    </source>
</evidence>
<gene>
    <name evidence="8" type="ORF">Ptr86124_008774</name>
</gene>
<keyword evidence="5" id="KW-0520">NAD</keyword>
<keyword evidence="6" id="KW-0119">Carbohydrate metabolism</keyword>
<dbReference type="PROSITE" id="PS00798">
    <property type="entry name" value="ALDOKETO_REDUCTASE_1"/>
    <property type="match status" value="1"/>
</dbReference>
<dbReference type="Pfam" id="PF00248">
    <property type="entry name" value="Aldo_ket_red"/>
    <property type="match status" value="1"/>
</dbReference>
<dbReference type="PANTHER" id="PTHR11732">
    <property type="entry name" value="ALDO/KETO REDUCTASE"/>
    <property type="match status" value="1"/>
</dbReference>
<dbReference type="InterPro" id="IPR036812">
    <property type="entry name" value="NAD(P)_OxRdtase_dom_sf"/>
</dbReference>
<comment type="caution">
    <text evidence="8">The sequence shown here is derived from an EMBL/GenBank/DDBJ whole genome shotgun (WGS) entry which is preliminary data.</text>
</comment>
<evidence type="ECO:0000256" key="3">
    <source>
        <dbReference type="ARBA" id="ARBA00022629"/>
    </source>
</evidence>
<dbReference type="InterPro" id="IPR023210">
    <property type="entry name" value="NADP_OxRdtase_dom"/>
</dbReference>
<evidence type="ECO:0000256" key="4">
    <source>
        <dbReference type="ARBA" id="ARBA00023002"/>
    </source>
</evidence>
<evidence type="ECO:0000313" key="9">
    <source>
        <dbReference type="Proteomes" id="UP000249757"/>
    </source>
</evidence>
<evidence type="ECO:0000256" key="1">
    <source>
        <dbReference type="ARBA" id="ARBA00004722"/>
    </source>
</evidence>
<name>A0A922STT7_9PLEO</name>
<keyword evidence="9" id="KW-1185">Reference proteome</keyword>
<keyword evidence="3" id="KW-0859">Xylose metabolism</keyword>
<dbReference type="GO" id="GO:0042843">
    <property type="term" value="P:D-xylose catabolic process"/>
    <property type="evidence" value="ECO:0007669"/>
    <property type="project" value="InterPro"/>
</dbReference>
<protein>
    <submittedName>
        <fullName evidence="8">NADPH-dependent D-xylose reductase II,III</fullName>
    </submittedName>
</protein>
<dbReference type="InterPro" id="IPR044487">
    <property type="entry name" value="AKR2D"/>
</dbReference>
<comment type="similarity">
    <text evidence="2">Belongs to the aldo/keto reductase family.</text>
</comment>
<sequence>MAHQGKDADRLCLPSRPGEDAGSYVGLDFDTAYIDGRLLYLAPTALDPSAKFKANIRDMIAGRYCRAGSINTLRAAVSSSASSFKPASSLLPAARICFSQRVPSLPSHLLRNSFANRNCFATMAPNTPYVTLNDGNKMPQVGFGLWKVDNATCAETVYNAIKAGYRLFDGACDYGNEVECGQGVARAIKDGLVKREDLFIVSKLWQTFHEREQVELICRKQLADWGVDYFDLYIIHFPVALKYVDPKERYPPGWFVDGKSKIEHSKASLQSTWEAFEELKNKGLAKSIGVSNYSGALLLDMFTYAKIKPATLQIEHHPYYVQPYLIELANQHNIKVTAYSSFGPQSFIECDMKIAADTPLLFDHPVIKKISEAHNKTPAQVLLRWSTQRGLSVIPKSNSEHRLAQNLDVTSFDLKDSEIKEISDLDKNLKFNAPTNYGIPCYVFA</sequence>
<evidence type="ECO:0000256" key="6">
    <source>
        <dbReference type="ARBA" id="ARBA00023277"/>
    </source>
</evidence>